<protein>
    <submittedName>
        <fullName evidence="1">Uncharacterized protein</fullName>
    </submittedName>
</protein>
<keyword evidence="2" id="KW-1185">Reference proteome</keyword>
<dbReference type="AlphaFoldDB" id="A0A1H6BE34"/>
<proteinExistence type="predicted"/>
<evidence type="ECO:0000313" key="1">
    <source>
        <dbReference type="EMBL" id="SEG58920.1"/>
    </source>
</evidence>
<sequence length="79" mass="9039">MPLPDGLAARFKVHYRCLNCERNITKTLDVPDVEDAPRGVDELLESAFFQNQRYFCDGCESFIGTLIGVSQWRPEEQCV</sequence>
<reference evidence="1 2" key="1">
    <citation type="submission" date="2016-10" db="EMBL/GenBank/DDBJ databases">
        <authorList>
            <person name="de Groot N.N."/>
        </authorList>
    </citation>
    <scope>NUCLEOTIDE SEQUENCE [LARGE SCALE GENOMIC DNA]</scope>
    <source>
        <strain evidence="1 2">DSM 26656</strain>
    </source>
</reference>
<dbReference type="OrthoDB" id="8370359at2"/>
<accession>A0A1H6BE34</accession>
<dbReference type="EMBL" id="FNUY01000007">
    <property type="protein sequence ID" value="SEG58920.1"/>
    <property type="molecule type" value="Genomic_DNA"/>
</dbReference>
<dbReference type="RefSeq" id="WP_103873754.1">
    <property type="nucleotide sequence ID" value="NZ_FNUY01000007.1"/>
</dbReference>
<name>A0A1H6BE34_9HYPH</name>
<organism evidence="1 2">
    <name type="scientific">Bosea lathyri</name>
    <dbReference type="NCBI Taxonomy" id="1036778"/>
    <lineage>
        <taxon>Bacteria</taxon>
        <taxon>Pseudomonadati</taxon>
        <taxon>Pseudomonadota</taxon>
        <taxon>Alphaproteobacteria</taxon>
        <taxon>Hyphomicrobiales</taxon>
        <taxon>Boseaceae</taxon>
        <taxon>Bosea</taxon>
    </lineage>
</organism>
<evidence type="ECO:0000313" key="2">
    <source>
        <dbReference type="Proteomes" id="UP000236743"/>
    </source>
</evidence>
<dbReference type="Proteomes" id="UP000236743">
    <property type="component" value="Unassembled WGS sequence"/>
</dbReference>
<gene>
    <name evidence="1" type="ORF">SAMN04488115_107163</name>
</gene>